<dbReference type="GO" id="GO:0003677">
    <property type="term" value="F:DNA binding"/>
    <property type="evidence" value="ECO:0007669"/>
    <property type="project" value="UniProtKB-KW"/>
</dbReference>
<dbReference type="InterPro" id="IPR036390">
    <property type="entry name" value="WH_DNA-bd_sf"/>
</dbReference>
<feature type="domain" description="HTH marR-type" evidence="1">
    <location>
        <begin position="23"/>
        <end position="158"/>
    </location>
</feature>
<organism evidence="2 3">
    <name type="scientific">Tamaricihabitans halophyticus</name>
    <dbReference type="NCBI Taxonomy" id="1262583"/>
    <lineage>
        <taxon>Bacteria</taxon>
        <taxon>Bacillati</taxon>
        <taxon>Actinomycetota</taxon>
        <taxon>Actinomycetes</taxon>
        <taxon>Pseudonocardiales</taxon>
        <taxon>Pseudonocardiaceae</taxon>
        <taxon>Tamaricihabitans</taxon>
    </lineage>
</organism>
<keyword evidence="3" id="KW-1185">Reference proteome</keyword>
<dbReference type="RefSeq" id="WP_132875125.1">
    <property type="nucleotide sequence ID" value="NZ_SLXQ01000001.1"/>
</dbReference>
<accession>A0A4R2R1Z4</accession>
<keyword evidence="2" id="KW-0238">DNA-binding</keyword>
<comment type="caution">
    <text evidence="2">The sequence shown here is derived from an EMBL/GenBank/DDBJ whole genome shotgun (WGS) entry which is preliminary data.</text>
</comment>
<dbReference type="PROSITE" id="PS50995">
    <property type="entry name" value="HTH_MARR_2"/>
    <property type="match status" value="1"/>
</dbReference>
<sequence length="161" mass="17907">MADGVDAIQEGWRRERPDFPVESIGVITRIWRLAQWFSDDRRRTLRALDTDPSTLDLLSTLRRSGEPYAMTPAELAEASLISAGAISQRVAKAERAGWVHTERGASGKRTSRVRLTEAGLWLNEQLVGDLLAHEQTLVEHLSPGERAQLTELLRKLLAGLG</sequence>
<dbReference type="SUPFAM" id="SSF46785">
    <property type="entry name" value="Winged helix' DNA-binding domain"/>
    <property type="match status" value="1"/>
</dbReference>
<dbReference type="InterPro" id="IPR036388">
    <property type="entry name" value="WH-like_DNA-bd_sf"/>
</dbReference>
<dbReference type="PANTHER" id="PTHR33164:SF104">
    <property type="entry name" value="TRANSCRIPTIONAL REGULATORY PROTEIN"/>
    <property type="match status" value="1"/>
</dbReference>
<reference evidence="2 3" key="1">
    <citation type="submission" date="2019-03" db="EMBL/GenBank/DDBJ databases">
        <title>Genomic Encyclopedia of Type Strains, Phase IV (KMG-IV): sequencing the most valuable type-strain genomes for metagenomic binning, comparative biology and taxonomic classification.</title>
        <authorList>
            <person name="Goeker M."/>
        </authorList>
    </citation>
    <scope>NUCLEOTIDE SEQUENCE [LARGE SCALE GENOMIC DNA]</scope>
    <source>
        <strain evidence="2 3">DSM 45765</strain>
    </source>
</reference>
<dbReference type="Gene3D" id="1.10.10.10">
    <property type="entry name" value="Winged helix-like DNA-binding domain superfamily/Winged helix DNA-binding domain"/>
    <property type="match status" value="1"/>
</dbReference>
<dbReference type="Proteomes" id="UP000294911">
    <property type="component" value="Unassembled WGS sequence"/>
</dbReference>
<dbReference type="PRINTS" id="PR00598">
    <property type="entry name" value="HTHMARR"/>
</dbReference>
<dbReference type="InterPro" id="IPR039422">
    <property type="entry name" value="MarR/SlyA-like"/>
</dbReference>
<dbReference type="Pfam" id="PF12802">
    <property type="entry name" value="MarR_2"/>
    <property type="match status" value="1"/>
</dbReference>
<proteinExistence type="predicted"/>
<dbReference type="GO" id="GO:0006950">
    <property type="term" value="P:response to stress"/>
    <property type="evidence" value="ECO:0007669"/>
    <property type="project" value="TreeGrafter"/>
</dbReference>
<evidence type="ECO:0000313" key="2">
    <source>
        <dbReference type="EMBL" id="TCP56533.1"/>
    </source>
</evidence>
<dbReference type="InterPro" id="IPR000835">
    <property type="entry name" value="HTH_MarR-typ"/>
</dbReference>
<dbReference type="SMART" id="SM00347">
    <property type="entry name" value="HTH_MARR"/>
    <property type="match status" value="1"/>
</dbReference>
<evidence type="ECO:0000313" key="3">
    <source>
        <dbReference type="Proteomes" id="UP000294911"/>
    </source>
</evidence>
<dbReference type="GO" id="GO:0003700">
    <property type="term" value="F:DNA-binding transcription factor activity"/>
    <property type="evidence" value="ECO:0007669"/>
    <property type="project" value="InterPro"/>
</dbReference>
<gene>
    <name evidence="2" type="ORF">EV191_101476</name>
</gene>
<dbReference type="PANTHER" id="PTHR33164">
    <property type="entry name" value="TRANSCRIPTIONAL REGULATOR, MARR FAMILY"/>
    <property type="match status" value="1"/>
</dbReference>
<evidence type="ECO:0000259" key="1">
    <source>
        <dbReference type="PROSITE" id="PS50995"/>
    </source>
</evidence>
<dbReference type="OrthoDB" id="3237509at2"/>
<name>A0A4R2R1Z4_9PSEU</name>
<dbReference type="EMBL" id="SLXQ01000001">
    <property type="protein sequence ID" value="TCP56533.1"/>
    <property type="molecule type" value="Genomic_DNA"/>
</dbReference>
<dbReference type="AlphaFoldDB" id="A0A4R2R1Z4"/>
<protein>
    <submittedName>
        <fullName evidence="2">DNA-binding MarR family transcriptional regulator</fullName>
    </submittedName>
</protein>